<keyword evidence="1" id="KW-0808">Transferase</keyword>
<dbReference type="Proteomes" id="UP001221302">
    <property type="component" value="Unassembled WGS sequence"/>
</dbReference>
<evidence type="ECO:0000259" key="2">
    <source>
        <dbReference type="Pfam" id="PF13581"/>
    </source>
</evidence>
<dbReference type="Gene3D" id="3.30.565.10">
    <property type="entry name" value="Histidine kinase-like ATPase, C-terminal domain"/>
    <property type="match status" value="1"/>
</dbReference>
<reference evidence="3" key="1">
    <citation type="submission" date="2023-03" db="EMBL/GenBank/DDBJ databases">
        <title>Stygiobacter electus gen. nov., sp. nov., facultatively anaerobic thermotolerant bacterium of the class Ignavibacteria from a well of Yessentuki mineral water deposit.</title>
        <authorList>
            <person name="Podosokorskaya O.A."/>
            <person name="Elcheninov A.G."/>
            <person name="Petrova N.F."/>
            <person name="Zavarzina D.G."/>
            <person name="Kublanov I.V."/>
            <person name="Merkel A.Y."/>
        </authorList>
    </citation>
    <scope>NUCLEOTIDE SEQUENCE</scope>
    <source>
        <strain evidence="3">09-Me</strain>
    </source>
</reference>
<keyword evidence="1" id="KW-0418">Kinase</keyword>
<protein>
    <submittedName>
        <fullName evidence="3">ATP-binding protein</fullName>
    </submittedName>
</protein>
<dbReference type="SUPFAM" id="SSF55874">
    <property type="entry name" value="ATPase domain of HSP90 chaperone/DNA topoisomerase II/histidine kinase"/>
    <property type="match status" value="1"/>
</dbReference>
<keyword evidence="4" id="KW-1185">Reference proteome</keyword>
<organism evidence="3 4">
    <name type="scientific">Stygiobacter electus</name>
    <dbReference type="NCBI Taxonomy" id="3032292"/>
    <lineage>
        <taxon>Bacteria</taxon>
        <taxon>Pseudomonadati</taxon>
        <taxon>Ignavibacteriota</taxon>
        <taxon>Ignavibacteria</taxon>
        <taxon>Ignavibacteriales</taxon>
        <taxon>Melioribacteraceae</taxon>
        <taxon>Stygiobacter</taxon>
    </lineage>
</organism>
<comment type="caution">
    <text evidence="3">The sequence shown here is derived from an EMBL/GenBank/DDBJ whole genome shotgun (WGS) entry which is preliminary data.</text>
</comment>
<dbReference type="InterPro" id="IPR003594">
    <property type="entry name" value="HATPase_dom"/>
</dbReference>
<dbReference type="GO" id="GO:0004674">
    <property type="term" value="F:protein serine/threonine kinase activity"/>
    <property type="evidence" value="ECO:0007669"/>
    <property type="project" value="UniProtKB-KW"/>
</dbReference>
<accession>A0AAE3TCD8</accession>
<gene>
    <name evidence="3" type="ORF">P0M35_06560</name>
</gene>
<dbReference type="PANTHER" id="PTHR35526:SF3">
    <property type="entry name" value="ANTI-SIGMA-F FACTOR RSBW"/>
    <property type="match status" value="1"/>
</dbReference>
<dbReference type="RefSeq" id="WP_321535572.1">
    <property type="nucleotide sequence ID" value="NZ_JARGDL010000007.1"/>
</dbReference>
<dbReference type="EMBL" id="JARGDL010000007">
    <property type="protein sequence ID" value="MDF1611805.1"/>
    <property type="molecule type" value="Genomic_DNA"/>
</dbReference>
<proteinExistence type="predicted"/>
<evidence type="ECO:0000313" key="3">
    <source>
        <dbReference type="EMBL" id="MDF1611805.1"/>
    </source>
</evidence>
<dbReference type="CDD" id="cd16936">
    <property type="entry name" value="HATPase_RsbW-like"/>
    <property type="match status" value="1"/>
</dbReference>
<dbReference type="GO" id="GO:0005524">
    <property type="term" value="F:ATP binding"/>
    <property type="evidence" value="ECO:0007669"/>
    <property type="project" value="UniProtKB-KW"/>
</dbReference>
<evidence type="ECO:0000256" key="1">
    <source>
        <dbReference type="ARBA" id="ARBA00022527"/>
    </source>
</evidence>
<sequence>MTTYLLHKIVKSNPEILPELEEDIIQIAKSLNIDKNKINSLALSFSEAISNSMKHGNNYNEEKHVEIDVYIENNKLYVSLKDEGKGFDISSVPDPTKPENILKESGRGIHIMKNFLDDLIYNFTPNGTQVILVINLK</sequence>
<dbReference type="InterPro" id="IPR036890">
    <property type="entry name" value="HATPase_C_sf"/>
</dbReference>
<keyword evidence="3" id="KW-0547">Nucleotide-binding</keyword>
<dbReference type="PANTHER" id="PTHR35526">
    <property type="entry name" value="ANTI-SIGMA-F FACTOR RSBW-RELATED"/>
    <property type="match status" value="1"/>
</dbReference>
<evidence type="ECO:0000313" key="4">
    <source>
        <dbReference type="Proteomes" id="UP001221302"/>
    </source>
</evidence>
<name>A0AAE3TCD8_9BACT</name>
<dbReference type="InterPro" id="IPR050267">
    <property type="entry name" value="Anti-sigma-factor_SerPK"/>
</dbReference>
<dbReference type="AlphaFoldDB" id="A0AAE3TCD8"/>
<dbReference type="Pfam" id="PF13581">
    <property type="entry name" value="HATPase_c_2"/>
    <property type="match status" value="1"/>
</dbReference>
<keyword evidence="3" id="KW-0067">ATP-binding</keyword>
<feature type="domain" description="Histidine kinase/HSP90-like ATPase" evidence="2">
    <location>
        <begin position="12"/>
        <end position="133"/>
    </location>
</feature>
<keyword evidence="1" id="KW-0723">Serine/threonine-protein kinase</keyword>